<dbReference type="Proteomes" id="UP000199504">
    <property type="component" value="Unassembled WGS sequence"/>
</dbReference>
<accession>A0A1C4WUS3</accession>
<dbReference type="AlphaFoldDB" id="A0A1C4WUS3"/>
<reference evidence="2" key="1">
    <citation type="submission" date="2016-06" db="EMBL/GenBank/DDBJ databases">
        <authorList>
            <person name="Varghese N."/>
            <person name="Submissions Spin"/>
        </authorList>
    </citation>
    <scope>NUCLEOTIDE SEQUENCE [LARGE SCALE GENOMIC DNA]</scope>
    <source>
        <strain evidence="2">DSM 44830</strain>
    </source>
</reference>
<name>A0A1C4WUS3_9ACTN</name>
<dbReference type="RefSeq" id="WP_141714735.1">
    <property type="nucleotide sequence ID" value="NZ_FMCX01000002.1"/>
</dbReference>
<sequence length="137" mass="15526">MDTVGFFRELGPGQTEIYAESIQVHLGVGPLPDAAHVIQYLREGHTLIDVMGAERDVLGSDRYLVGGASIMTDGQWLWRDDLSFYLASYQVRLPQEFLDAVRANGYRVPELRIEELRRLSREAMRILGYHRPPAPSP</sequence>
<evidence type="ECO:0000313" key="1">
    <source>
        <dbReference type="EMBL" id="SCE99611.1"/>
    </source>
</evidence>
<dbReference type="OrthoDB" id="275232at2"/>
<proteinExistence type="predicted"/>
<dbReference type="STRING" id="262898.GA0070564_102501"/>
<protein>
    <submittedName>
        <fullName evidence="1">Uncharacterized protein</fullName>
    </submittedName>
</protein>
<organism evidence="1 2">
    <name type="scientific">Micromonospora mirobrigensis</name>
    <dbReference type="NCBI Taxonomy" id="262898"/>
    <lineage>
        <taxon>Bacteria</taxon>
        <taxon>Bacillati</taxon>
        <taxon>Actinomycetota</taxon>
        <taxon>Actinomycetes</taxon>
        <taxon>Micromonosporales</taxon>
        <taxon>Micromonosporaceae</taxon>
        <taxon>Micromonospora</taxon>
    </lineage>
</organism>
<evidence type="ECO:0000313" key="2">
    <source>
        <dbReference type="Proteomes" id="UP000199504"/>
    </source>
</evidence>
<gene>
    <name evidence="1" type="ORF">GA0070564_102501</name>
</gene>
<dbReference type="EMBL" id="FMCX01000002">
    <property type="protein sequence ID" value="SCE99611.1"/>
    <property type="molecule type" value="Genomic_DNA"/>
</dbReference>
<keyword evidence="2" id="KW-1185">Reference proteome</keyword>